<feature type="transmembrane region" description="Helical" evidence="3">
    <location>
        <begin position="6"/>
        <end position="30"/>
    </location>
</feature>
<dbReference type="InterPro" id="IPR000160">
    <property type="entry name" value="GGDEF_dom"/>
</dbReference>
<accession>A0ABR8SFV9</accession>
<dbReference type="NCBIfam" id="TIGR00254">
    <property type="entry name" value="GGDEF"/>
    <property type="match status" value="1"/>
</dbReference>
<protein>
    <recommendedName>
        <fullName evidence="1">diguanylate cyclase</fullName>
        <ecNumber evidence="1">2.7.7.65</ecNumber>
    </recommendedName>
</protein>
<dbReference type="CDD" id="cd01949">
    <property type="entry name" value="GGDEF"/>
    <property type="match status" value="1"/>
</dbReference>
<feature type="transmembrane region" description="Helical" evidence="3">
    <location>
        <begin position="120"/>
        <end position="141"/>
    </location>
</feature>
<evidence type="ECO:0000256" key="3">
    <source>
        <dbReference type="SAM" id="Phobius"/>
    </source>
</evidence>
<dbReference type="SMART" id="SM00267">
    <property type="entry name" value="GGDEF"/>
    <property type="match status" value="1"/>
</dbReference>
<evidence type="ECO:0000313" key="5">
    <source>
        <dbReference type="EMBL" id="MBD7962388.1"/>
    </source>
</evidence>
<dbReference type="InterPro" id="IPR029787">
    <property type="entry name" value="Nucleotide_cyclase"/>
</dbReference>
<dbReference type="PANTHER" id="PTHR45138:SF9">
    <property type="entry name" value="DIGUANYLATE CYCLASE DGCM-RELATED"/>
    <property type="match status" value="1"/>
</dbReference>
<keyword evidence="3" id="KW-1133">Transmembrane helix</keyword>
<feature type="domain" description="GGDEF" evidence="4">
    <location>
        <begin position="251"/>
        <end position="382"/>
    </location>
</feature>
<comment type="caution">
    <text evidence="5">The sequence shown here is derived from an EMBL/GenBank/DDBJ whole genome shotgun (WGS) entry which is preliminary data.</text>
</comment>
<dbReference type="PANTHER" id="PTHR45138">
    <property type="entry name" value="REGULATORY COMPONENTS OF SENSORY TRANSDUCTION SYSTEM"/>
    <property type="match status" value="1"/>
</dbReference>
<keyword evidence="6" id="KW-1185">Reference proteome</keyword>
<dbReference type="Pfam" id="PF00990">
    <property type="entry name" value="GGDEF"/>
    <property type="match status" value="1"/>
</dbReference>
<keyword evidence="3" id="KW-0812">Transmembrane</keyword>
<evidence type="ECO:0000313" key="6">
    <source>
        <dbReference type="Proteomes" id="UP000634919"/>
    </source>
</evidence>
<reference evidence="5 6" key="1">
    <citation type="submission" date="2020-08" db="EMBL/GenBank/DDBJ databases">
        <title>A Genomic Blueprint of the Chicken Gut Microbiome.</title>
        <authorList>
            <person name="Gilroy R."/>
            <person name="Ravi A."/>
            <person name="Getino M."/>
            <person name="Pursley I."/>
            <person name="Horton D.L."/>
            <person name="Alikhan N.-F."/>
            <person name="Baker D."/>
            <person name="Gharbi K."/>
            <person name="Hall N."/>
            <person name="Watson M."/>
            <person name="Adriaenssens E.M."/>
            <person name="Foster-Nyarko E."/>
            <person name="Jarju S."/>
            <person name="Secka A."/>
            <person name="Antonio M."/>
            <person name="Oren A."/>
            <person name="Chaudhuri R."/>
            <person name="La Ragione R.M."/>
            <person name="Hildebrand F."/>
            <person name="Pallen M.J."/>
        </authorList>
    </citation>
    <scope>NUCLEOTIDE SEQUENCE [LARGE SCALE GENOMIC DNA]</scope>
    <source>
        <strain evidence="5 6">Sa2CVA6</strain>
    </source>
</reference>
<dbReference type="EMBL" id="JACSQK010000013">
    <property type="protein sequence ID" value="MBD7962388.1"/>
    <property type="molecule type" value="Genomic_DNA"/>
</dbReference>
<dbReference type="InterPro" id="IPR043128">
    <property type="entry name" value="Rev_trsase/Diguanyl_cyclase"/>
</dbReference>
<sequence>MPINNAQAYLLVAPSAIVMLSLALFTVWYLKRDHRYLLLLGCSLAFTGVSLGFQTLLDRSQIAIWSTVSGLGYLLGAWFGARALADKYGVPSRPRLSLAIGLTTLAILAFFSLVEEDLLLRIHALGIALGLIQVLPAPAIFKLPRKRERLEVVLYWIYVMFCIYTMLRPAIVLAMGSAELNNFVLSKFWVVTTIGSMTFCMLFTFLFLACAVQGTVSKLSDERDHDPLTELLNRRAFLEAAESLINDRRLQPISLAFGDIDHFKYINDRWGHERGDQVLKKVSLTMRSQVRHQDLVARFGGEEFVLLLVNTDVKSAEQIVDRIRELVSSSNDAMPEGQPLTISFGITAMPLGGSLSAAIDEGDKLLYQAKGAGRDRICTDPVAESVTG</sequence>
<evidence type="ECO:0000256" key="1">
    <source>
        <dbReference type="ARBA" id="ARBA00012528"/>
    </source>
</evidence>
<organism evidence="5 6">
    <name type="scientific">Comamonas avium</name>
    <dbReference type="NCBI Taxonomy" id="2762231"/>
    <lineage>
        <taxon>Bacteria</taxon>
        <taxon>Pseudomonadati</taxon>
        <taxon>Pseudomonadota</taxon>
        <taxon>Betaproteobacteria</taxon>
        <taxon>Burkholderiales</taxon>
        <taxon>Comamonadaceae</taxon>
        <taxon>Comamonas</taxon>
    </lineage>
</organism>
<dbReference type="Proteomes" id="UP000634919">
    <property type="component" value="Unassembled WGS sequence"/>
</dbReference>
<dbReference type="SUPFAM" id="SSF55073">
    <property type="entry name" value="Nucleotide cyclase"/>
    <property type="match status" value="1"/>
</dbReference>
<evidence type="ECO:0000259" key="4">
    <source>
        <dbReference type="PROSITE" id="PS50887"/>
    </source>
</evidence>
<feature type="transmembrane region" description="Helical" evidence="3">
    <location>
        <begin position="153"/>
        <end position="176"/>
    </location>
</feature>
<evidence type="ECO:0000256" key="2">
    <source>
        <dbReference type="ARBA" id="ARBA00034247"/>
    </source>
</evidence>
<gene>
    <name evidence="5" type="ORF">H9646_18120</name>
</gene>
<dbReference type="PROSITE" id="PS50887">
    <property type="entry name" value="GGDEF"/>
    <property type="match status" value="1"/>
</dbReference>
<feature type="transmembrane region" description="Helical" evidence="3">
    <location>
        <begin position="188"/>
        <end position="212"/>
    </location>
</feature>
<comment type="catalytic activity">
    <reaction evidence="2">
        <text>2 GTP = 3',3'-c-di-GMP + 2 diphosphate</text>
        <dbReference type="Rhea" id="RHEA:24898"/>
        <dbReference type="ChEBI" id="CHEBI:33019"/>
        <dbReference type="ChEBI" id="CHEBI:37565"/>
        <dbReference type="ChEBI" id="CHEBI:58805"/>
        <dbReference type="EC" id="2.7.7.65"/>
    </reaction>
</comment>
<dbReference type="Gene3D" id="3.30.70.270">
    <property type="match status" value="1"/>
</dbReference>
<name>A0ABR8SFV9_9BURK</name>
<keyword evidence="3" id="KW-0472">Membrane</keyword>
<dbReference type="EC" id="2.7.7.65" evidence="1"/>
<dbReference type="RefSeq" id="WP_191724804.1">
    <property type="nucleotide sequence ID" value="NZ_JACSQK010000013.1"/>
</dbReference>
<dbReference type="InterPro" id="IPR050469">
    <property type="entry name" value="Diguanylate_Cyclase"/>
</dbReference>
<proteinExistence type="predicted"/>
<feature type="transmembrane region" description="Helical" evidence="3">
    <location>
        <begin position="62"/>
        <end position="84"/>
    </location>
</feature>
<feature type="transmembrane region" description="Helical" evidence="3">
    <location>
        <begin position="96"/>
        <end position="114"/>
    </location>
</feature>
<feature type="transmembrane region" description="Helical" evidence="3">
    <location>
        <begin position="37"/>
        <end position="56"/>
    </location>
</feature>